<dbReference type="FunFam" id="3.40.50.300:FF:000997">
    <property type="entry name" value="Multidrug resistance-associated protein 1"/>
    <property type="match status" value="1"/>
</dbReference>
<name>A0AAD9IGH8_PROWI</name>
<dbReference type="SMART" id="SM00382">
    <property type="entry name" value="AAA"/>
    <property type="match status" value="2"/>
</dbReference>
<feature type="transmembrane region" description="Helical" evidence="11">
    <location>
        <begin position="181"/>
        <end position="204"/>
    </location>
</feature>
<dbReference type="InterPro" id="IPR003593">
    <property type="entry name" value="AAA+_ATPase"/>
</dbReference>
<proteinExistence type="inferred from homology"/>
<comment type="subcellular location">
    <subcellularLocation>
        <location evidence="1">Membrane</location>
        <topology evidence="1">Multi-pass membrane protein</topology>
    </subcellularLocation>
</comment>
<dbReference type="CDD" id="cd18579">
    <property type="entry name" value="ABC_6TM_ABCC_D1"/>
    <property type="match status" value="1"/>
</dbReference>
<dbReference type="GO" id="GO:0016887">
    <property type="term" value="F:ATP hydrolysis activity"/>
    <property type="evidence" value="ECO:0007669"/>
    <property type="project" value="InterPro"/>
</dbReference>
<dbReference type="GO" id="GO:0005524">
    <property type="term" value="F:ATP binding"/>
    <property type="evidence" value="ECO:0007669"/>
    <property type="project" value="UniProtKB-KW"/>
</dbReference>
<evidence type="ECO:0000313" key="14">
    <source>
        <dbReference type="EMBL" id="KAK2076190.1"/>
    </source>
</evidence>
<feature type="domain" description="ABC transporter" evidence="12">
    <location>
        <begin position="1293"/>
        <end position="1528"/>
    </location>
</feature>
<dbReference type="SUPFAM" id="SSF90123">
    <property type="entry name" value="ABC transporter transmembrane region"/>
    <property type="match status" value="2"/>
</dbReference>
<feature type="domain" description="ABC transporter" evidence="12">
    <location>
        <begin position="632"/>
        <end position="854"/>
    </location>
</feature>
<sequence length="1563" mass="166672">MASLLGATAKPFIDSFCDPRDTSGHFSNWLGPFTPCFTDVIVIGLAHAVGIVGAALTLRASLRASHRAKYRLLGAAGLGHAALAALCGLAFLIILIQLNARLASHALPFISGRAAPFEWASYTLSLACWGLYCAAFAVGAQRYDPGSALWRWKFPPLLILTGNLAKLRHVCLFVLESDERGDYFAVLFYLYVGLAAAIAALAMLHTPGESSLEVAVPGLEGIRPRSADYLPLSGEDDVCPEVRAGILSRLTFSWMNPLMRRGFRAPLTFADIWRLPPGDRAGSLDQRFGGLWAQERFRHPEAPSLVATLWRATAPLFLCAVPLKLLADAAQFTAPLSINWLLEAVSRGAPDRTGYLLTLGMLGGLLVGTLADNQHFQLTMRAGFRMRSMLTHAVYHKILFLSPDARARFSSGRLYSAIGSDVDTIQMLCQSILNLIGSPVRILVALTLLYVQLGVAAFAAVALLVMLMPVQGWLVQKQRAILRASLTATDERAKLEGELIAGMDVVKCYAWEESFLRRIRGVRDRELAMIWRAFLVASANTVITLAVPAAASVGAFGTYVLVSRKNLTPAQAFTSLSLLAVLRFPLANLPQLIASLVQASVALGRLREVLAAPERGEMELLPRAAPGEDAVVVCGDYSYSADAQPSLLDLDLHIRGGDLVAVVGATGSGKTSLLQAALGLMERSRGDEPRLRGRVALVPQAAFIVAGTVRDNVLFGRHELDEARYRAALSAAALEQDLASFPAGDLTEIGERGVTVSGGQKQRIAIARAVYANADVVLMDDPLSALDARVGRRVFRDAVVGALGPATRLLVTNQLQYVSAADRILWLGDGRVLEDGTYAELMARSAAFAAFMATAQTEGEEEEDEGKGGAEDWTVDEELVAGVDGVVEDTNTSSQDAPIIDAPGTSSSSDGQKPQNGAASIINKNAPNQKTTTTPLTTPPVQPAGQLVAEEGRSTGRVSWAVISGYVQALGGRVPVLLLLTSFAAVELARVGAQLWLQHWTNEVDRTGGATPLPTRHYLGVYAAVSLAQVLCTACSQFGSRAMSVRASRALHETLIQRLCRAPMSFFHTTPLGRIVNRLTKDVSEVDKNLADWMAFFLRSLLQLASTIALVGALNPFTLWALTPIVFAFLALYRYFQATVREVKRLDAVSRSPIYTSVGEALGGLATIRAYRAERRLLASTGAALDGNVVMSLASMSANRWLSVRLETLGALAAAAAALAAVEQRGAAALLGNILSSALQVTSLTNMTLRSASLAEVSFNSAERVIEYANPPQEAAAVVPRAAPHDWPSRGDLRFERVSLRYRPGLPLVLRGLSFHVPGGTSCGVVGRTGAGKSSLINALFRLVEAESGAIALDGVDIARVGLTRLRRAMSLIPQTPVLFTGTVRFNLAPFGGHSDAELWTALRHAHLAEALRALGPLGLDLELAEGGAPLSAGQRQLLALARALLRPSKVLVLDEATASVDVHTDALIQETVRREFKDCTVIAIAHRLQTVVDADNVLVMDAGRAAEFGPADELLRDGGGIFGAMVRETGAASERALRAAAAGVRVEELIDGGGGGGGWKGS</sequence>
<accession>A0AAD9IGH8</accession>
<feature type="domain" description="ABC transmembrane type-1" evidence="13">
    <location>
        <begin position="977"/>
        <end position="1222"/>
    </location>
</feature>
<evidence type="ECO:0000313" key="15">
    <source>
        <dbReference type="Proteomes" id="UP001255856"/>
    </source>
</evidence>
<feature type="transmembrane region" description="Helical" evidence="11">
    <location>
        <begin position="119"/>
        <end position="140"/>
    </location>
</feature>
<feature type="transmembrane region" description="Helical" evidence="11">
    <location>
        <begin position="442"/>
        <end position="467"/>
    </location>
</feature>
<keyword evidence="9 11" id="KW-0472">Membrane</keyword>
<evidence type="ECO:0000256" key="6">
    <source>
        <dbReference type="ARBA" id="ARBA00022741"/>
    </source>
</evidence>
<reference evidence="14" key="1">
    <citation type="submission" date="2021-01" db="EMBL/GenBank/DDBJ databases">
        <authorList>
            <person name="Eckstrom K.M.E."/>
        </authorList>
    </citation>
    <scope>NUCLEOTIDE SEQUENCE</scope>
    <source>
        <strain evidence="14">UVCC 0001</strain>
    </source>
</reference>
<organism evidence="14 15">
    <name type="scientific">Prototheca wickerhamii</name>
    <dbReference type="NCBI Taxonomy" id="3111"/>
    <lineage>
        <taxon>Eukaryota</taxon>
        <taxon>Viridiplantae</taxon>
        <taxon>Chlorophyta</taxon>
        <taxon>core chlorophytes</taxon>
        <taxon>Trebouxiophyceae</taxon>
        <taxon>Chlorellales</taxon>
        <taxon>Chlorellaceae</taxon>
        <taxon>Prototheca</taxon>
    </lineage>
</organism>
<feature type="domain" description="ABC transmembrane type-1" evidence="13">
    <location>
        <begin position="320"/>
        <end position="598"/>
    </location>
</feature>
<dbReference type="PANTHER" id="PTHR24223:SF456">
    <property type="entry name" value="MULTIDRUG RESISTANCE-ASSOCIATED PROTEIN LETHAL(2)03659"/>
    <property type="match status" value="1"/>
</dbReference>
<comment type="similarity">
    <text evidence="2">Belongs to the ABC transporter superfamily. ABCC family. Conjugate transporter (TC 3.A.1.208) subfamily.</text>
</comment>
<evidence type="ECO:0000256" key="3">
    <source>
        <dbReference type="ARBA" id="ARBA00022448"/>
    </source>
</evidence>
<keyword evidence="4 11" id="KW-0812">Transmembrane</keyword>
<dbReference type="Pfam" id="PF00664">
    <property type="entry name" value="ABC_membrane"/>
    <property type="match status" value="2"/>
</dbReference>
<keyword evidence="7" id="KW-0067">ATP-binding</keyword>
<dbReference type="InterPro" id="IPR017871">
    <property type="entry name" value="ABC_transporter-like_CS"/>
</dbReference>
<evidence type="ECO:0000256" key="2">
    <source>
        <dbReference type="ARBA" id="ARBA00009726"/>
    </source>
</evidence>
<dbReference type="Proteomes" id="UP001255856">
    <property type="component" value="Unassembled WGS sequence"/>
</dbReference>
<dbReference type="InterPro" id="IPR011527">
    <property type="entry name" value="ABC1_TM_dom"/>
</dbReference>
<dbReference type="FunFam" id="1.20.1560.10:FF:000006">
    <property type="entry name" value="ATP-binding cassette, sub-family C (CFTR/MRP), member 9"/>
    <property type="match status" value="1"/>
</dbReference>
<evidence type="ECO:0000256" key="7">
    <source>
        <dbReference type="ARBA" id="ARBA00022840"/>
    </source>
</evidence>
<feature type="compositionally biased region" description="Polar residues" evidence="10">
    <location>
        <begin position="904"/>
        <end position="930"/>
    </location>
</feature>
<dbReference type="CDD" id="cd03244">
    <property type="entry name" value="ABCC_MRP_domain2"/>
    <property type="match status" value="1"/>
</dbReference>
<keyword evidence="3" id="KW-0813">Transport</keyword>
<evidence type="ECO:0000256" key="11">
    <source>
        <dbReference type="SAM" id="Phobius"/>
    </source>
</evidence>
<dbReference type="Gene3D" id="3.40.50.300">
    <property type="entry name" value="P-loop containing nucleotide triphosphate hydrolases"/>
    <property type="match status" value="2"/>
</dbReference>
<evidence type="ECO:0000259" key="13">
    <source>
        <dbReference type="PROSITE" id="PS50929"/>
    </source>
</evidence>
<feature type="transmembrane region" description="Helical" evidence="11">
    <location>
        <begin position="72"/>
        <end position="99"/>
    </location>
</feature>
<gene>
    <name evidence="14" type="ORF">QBZ16_001122</name>
</gene>
<dbReference type="GO" id="GO:0016020">
    <property type="term" value="C:membrane"/>
    <property type="evidence" value="ECO:0007669"/>
    <property type="project" value="UniProtKB-SubCell"/>
</dbReference>
<protein>
    <submittedName>
        <fullName evidence="14">Uncharacterized protein</fullName>
    </submittedName>
</protein>
<dbReference type="InterPro" id="IPR003439">
    <property type="entry name" value="ABC_transporter-like_ATP-bd"/>
</dbReference>
<dbReference type="SUPFAM" id="SSF52540">
    <property type="entry name" value="P-loop containing nucleoside triphosphate hydrolases"/>
    <property type="match status" value="2"/>
</dbReference>
<dbReference type="PROSITE" id="PS50893">
    <property type="entry name" value="ABC_TRANSPORTER_2"/>
    <property type="match status" value="2"/>
</dbReference>
<dbReference type="FunFam" id="1.20.1560.10:FF:000013">
    <property type="entry name" value="ABC transporter C family member 2"/>
    <property type="match status" value="1"/>
</dbReference>
<feature type="transmembrane region" description="Helical" evidence="11">
    <location>
        <begin position="533"/>
        <end position="562"/>
    </location>
</feature>
<dbReference type="InterPro" id="IPR036640">
    <property type="entry name" value="ABC1_TM_sf"/>
</dbReference>
<dbReference type="PANTHER" id="PTHR24223">
    <property type="entry name" value="ATP-BINDING CASSETTE SUB-FAMILY C"/>
    <property type="match status" value="1"/>
</dbReference>
<dbReference type="FunFam" id="3.40.50.300:FF:000163">
    <property type="entry name" value="Multidrug resistance-associated protein member 4"/>
    <property type="match status" value="1"/>
</dbReference>
<dbReference type="InterPro" id="IPR027417">
    <property type="entry name" value="P-loop_NTPase"/>
</dbReference>
<feature type="transmembrane region" description="Helical" evidence="11">
    <location>
        <begin position="40"/>
        <end position="60"/>
    </location>
</feature>
<dbReference type="InterPro" id="IPR044746">
    <property type="entry name" value="ABCC_6TM_D1"/>
</dbReference>
<dbReference type="CDD" id="cd03250">
    <property type="entry name" value="ABCC_MRP_domain1"/>
    <property type="match status" value="1"/>
</dbReference>
<evidence type="ECO:0000256" key="8">
    <source>
        <dbReference type="ARBA" id="ARBA00022989"/>
    </source>
</evidence>
<keyword evidence="8 11" id="KW-1133">Transmembrane helix</keyword>
<dbReference type="GO" id="GO:0140359">
    <property type="term" value="F:ABC-type transporter activity"/>
    <property type="evidence" value="ECO:0007669"/>
    <property type="project" value="InterPro"/>
</dbReference>
<evidence type="ECO:0000256" key="9">
    <source>
        <dbReference type="ARBA" id="ARBA00023136"/>
    </source>
</evidence>
<dbReference type="InterPro" id="IPR050173">
    <property type="entry name" value="ABC_transporter_C-like"/>
</dbReference>
<dbReference type="InterPro" id="IPR044726">
    <property type="entry name" value="ABCC_6TM_D2"/>
</dbReference>
<evidence type="ECO:0000256" key="5">
    <source>
        <dbReference type="ARBA" id="ARBA00022737"/>
    </source>
</evidence>
<keyword evidence="6" id="KW-0547">Nucleotide-binding</keyword>
<evidence type="ECO:0000256" key="1">
    <source>
        <dbReference type="ARBA" id="ARBA00004141"/>
    </source>
</evidence>
<dbReference type="Pfam" id="PF00005">
    <property type="entry name" value="ABC_tran"/>
    <property type="match status" value="2"/>
</dbReference>
<keyword evidence="15" id="KW-1185">Reference proteome</keyword>
<dbReference type="CDD" id="cd18580">
    <property type="entry name" value="ABC_6TM_ABCC_D2"/>
    <property type="match status" value="1"/>
</dbReference>
<evidence type="ECO:0000256" key="10">
    <source>
        <dbReference type="SAM" id="MobiDB-lite"/>
    </source>
</evidence>
<dbReference type="PROSITE" id="PS00211">
    <property type="entry name" value="ABC_TRANSPORTER_1"/>
    <property type="match status" value="2"/>
</dbReference>
<evidence type="ECO:0000259" key="12">
    <source>
        <dbReference type="PROSITE" id="PS50893"/>
    </source>
</evidence>
<comment type="caution">
    <text evidence="14">The sequence shown here is derived from an EMBL/GenBank/DDBJ whole genome shotgun (WGS) entry which is preliminary data.</text>
</comment>
<keyword evidence="5" id="KW-0677">Repeat</keyword>
<dbReference type="PROSITE" id="PS50929">
    <property type="entry name" value="ABC_TM1F"/>
    <property type="match status" value="2"/>
</dbReference>
<dbReference type="EMBL" id="JASFZW010000011">
    <property type="protein sequence ID" value="KAK2076190.1"/>
    <property type="molecule type" value="Genomic_DNA"/>
</dbReference>
<evidence type="ECO:0000256" key="4">
    <source>
        <dbReference type="ARBA" id="ARBA00022692"/>
    </source>
</evidence>
<dbReference type="Gene3D" id="1.20.1560.10">
    <property type="entry name" value="ABC transporter type 1, transmembrane domain"/>
    <property type="match status" value="2"/>
</dbReference>
<feature type="region of interest" description="Disordered" evidence="10">
    <location>
        <begin position="889"/>
        <end position="943"/>
    </location>
</feature>